<dbReference type="STRING" id="38300.SPRI_6600"/>
<sequence length="117" mass="12701">MGDLLPLLVFASCLAATLGCFAWIAVHVRRRGIAGAAVRAALASHDEAFRVTAHVSHYEIQAQAERQGRALSPDGRWTPDRDGARSAGAGSRRPRGARYRRRLRGLRRFAGGPGRGR</sequence>
<dbReference type="Proteomes" id="UP000060513">
    <property type="component" value="Chromosome"/>
</dbReference>
<dbReference type="AlphaFoldDB" id="A0A0M5IV13"/>
<dbReference type="RefSeq" id="WP_053557592.1">
    <property type="nucleotide sequence ID" value="NZ_CP011340.1"/>
</dbReference>
<accession>A0A0M5IV13</accession>
<dbReference type="EMBL" id="CP011340">
    <property type="protein sequence ID" value="ALC24906.1"/>
    <property type="molecule type" value="Genomic_DNA"/>
</dbReference>
<reference evidence="1 2" key="1">
    <citation type="submission" date="2015-08" db="EMBL/GenBank/DDBJ databases">
        <title>Genome sequence of the pristinamycin over-producing bacterium Streptomyces pristinaespiralis HCCB10218.</title>
        <authorList>
            <person name="Tian J."/>
            <person name="Yang J."/>
            <person name="Li L."/>
            <person name="Ruan L."/>
            <person name="Wei W."/>
            <person name="Zheng G."/>
            <person name="Wei Z."/>
            <person name="Yang S."/>
            <person name="Ge M."/>
            <person name="Jiang W."/>
            <person name="Lu Y."/>
        </authorList>
    </citation>
    <scope>NUCLEOTIDE SEQUENCE [LARGE SCALE GENOMIC DNA]</scope>
    <source>
        <strain evidence="1 2">HCCB 10218</strain>
    </source>
</reference>
<evidence type="ECO:0000313" key="1">
    <source>
        <dbReference type="EMBL" id="ALC24906.1"/>
    </source>
</evidence>
<proteinExistence type="predicted"/>
<dbReference type="OrthoDB" id="4337306at2"/>
<dbReference type="PATRIC" id="fig|38300.4.peg.6901"/>
<organism evidence="1">
    <name type="scientific">Streptomyces pristinaespiralis</name>
    <dbReference type="NCBI Taxonomy" id="38300"/>
    <lineage>
        <taxon>Bacteria</taxon>
        <taxon>Bacillati</taxon>
        <taxon>Actinomycetota</taxon>
        <taxon>Actinomycetes</taxon>
        <taxon>Kitasatosporales</taxon>
        <taxon>Streptomycetaceae</taxon>
        <taxon>Streptomyces</taxon>
    </lineage>
</organism>
<dbReference type="KEGG" id="spri:SPRI_6600"/>
<protein>
    <submittedName>
        <fullName evidence="1">Secreted protein</fullName>
    </submittedName>
</protein>
<name>A0A0M5IV13_STRPR</name>
<evidence type="ECO:0000313" key="2">
    <source>
        <dbReference type="Proteomes" id="UP000060513"/>
    </source>
</evidence>
<gene>
    <name evidence="1" type="ORF">SPRI_6600</name>
</gene>
<dbReference type="GeneID" id="97232354"/>